<keyword evidence="6" id="KW-0175">Coiled coil</keyword>
<dbReference type="PIRSF" id="PIRSF038471">
    <property type="entry name" value="MreC"/>
    <property type="match status" value="1"/>
</dbReference>
<reference evidence="9 10" key="1">
    <citation type="submission" date="2022-03" db="EMBL/GenBank/DDBJ databases">
        <authorList>
            <person name="Koch H."/>
        </authorList>
    </citation>
    <scope>NUCLEOTIDE SEQUENCE [LARGE SCALE GENOMIC DNA]</scope>
    <source>
        <strain evidence="9 10">G1</strain>
    </source>
</reference>
<dbReference type="PANTHER" id="PTHR34138">
    <property type="entry name" value="CELL SHAPE-DETERMINING PROTEIN MREC"/>
    <property type="match status" value="1"/>
</dbReference>
<feature type="transmembrane region" description="Helical" evidence="7">
    <location>
        <begin position="9"/>
        <end position="27"/>
    </location>
</feature>
<evidence type="ECO:0000256" key="2">
    <source>
        <dbReference type="ARBA" id="ARBA00013855"/>
    </source>
</evidence>
<feature type="coiled-coil region" evidence="6">
    <location>
        <begin position="70"/>
        <end position="97"/>
    </location>
</feature>
<dbReference type="EMBL" id="OW150024">
    <property type="protein sequence ID" value="CAH2030688.1"/>
    <property type="molecule type" value="Genomic_DNA"/>
</dbReference>
<evidence type="ECO:0000256" key="6">
    <source>
        <dbReference type="SAM" id="Coils"/>
    </source>
</evidence>
<dbReference type="InterPro" id="IPR007221">
    <property type="entry name" value="MreC"/>
</dbReference>
<evidence type="ECO:0000256" key="4">
    <source>
        <dbReference type="ARBA" id="ARBA00032089"/>
    </source>
</evidence>
<keyword evidence="7" id="KW-0472">Membrane</keyword>
<comment type="function">
    <text evidence="5">Involved in formation and maintenance of cell shape.</text>
</comment>
<evidence type="ECO:0000259" key="8">
    <source>
        <dbReference type="Pfam" id="PF04085"/>
    </source>
</evidence>
<comment type="similarity">
    <text evidence="1 5">Belongs to the MreC family.</text>
</comment>
<feature type="domain" description="Rod shape-determining protein MreC beta-barrel core" evidence="8">
    <location>
        <begin position="123"/>
        <end position="268"/>
    </location>
</feature>
<evidence type="ECO:0000256" key="1">
    <source>
        <dbReference type="ARBA" id="ARBA00009369"/>
    </source>
</evidence>
<dbReference type="RefSeq" id="WP_305731604.1">
    <property type="nucleotide sequence ID" value="NZ_OW150024.1"/>
</dbReference>
<evidence type="ECO:0000256" key="7">
    <source>
        <dbReference type="SAM" id="Phobius"/>
    </source>
</evidence>
<dbReference type="Proteomes" id="UP001295463">
    <property type="component" value="Chromosome"/>
</dbReference>
<accession>A0ABN8HL33</accession>
<dbReference type="PANTHER" id="PTHR34138:SF1">
    <property type="entry name" value="CELL SHAPE-DETERMINING PROTEIN MREC"/>
    <property type="match status" value="1"/>
</dbReference>
<name>A0ABN8HL33_9BACT</name>
<protein>
    <recommendedName>
        <fullName evidence="2 5">Cell shape-determining protein MreC</fullName>
    </recommendedName>
    <alternativeName>
        <fullName evidence="4 5">Cell shape protein MreC</fullName>
    </alternativeName>
</protein>
<dbReference type="Gene3D" id="2.40.10.350">
    <property type="entry name" value="Rod shape-determining protein MreC, domain 2"/>
    <property type="match status" value="1"/>
</dbReference>
<dbReference type="Pfam" id="PF04085">
    <property type="entry name" value="MreC"/>
    <property type="match status" value="1"/>
</dbReference>
<evidence type="ECO:0000256" key="3">
    <source>
        <dbReference type="ARBA" id="ARBA00022960"/>
    </source>
</evidence>
<organism evidence="9 10">
    <name type="scientific">Trichlorobacter ammonificans</name>
    <dbReference type="NCBI Taxonomy" id="2916410"/>
    <lineage>
        <taxon>Bacteria</taxon>
        <taxon>Pseudomonadati</taxon>
        <taxon>Thermodesulfobacteriota</taxon>
        <taxon>Desulfuromonadia</taxon>
        <taxon>Geobacterales</taxon>
        <taxon>Geobacteraceae</taxon>
        <taxon>Trichlorobacter</taxon>
    </lineage>
</organism>
<keyword evidence="7" id="KW-0812">Transmembrane</keyword>
<dbReference type="NCBIfam" id="TIGR00219">
    <property type="entry name" value="mreC"/>
    <property type="match status" value="1"/>
</dbReference>
<evidence type="ECO:0000313" key="9">
    <source>
        <dbReference type="EMBL" id="CAH2030688.1"/>
    </source>
</evidence>
<evidence type="ECO:0000313" key="10">
    <source>
        <dbReference type="Proteomes" id="UP001295463"/>
    </source>
</evidence>
<keyword evidence="10" id="KW-1185">Reference proteome</keyword>
<dbReference type="Gene3D" id="2.40.10.340">
    <property type="entry name" value="Rod shape-determining protein MreC, domain 1"/>
    <property type="match status" value="1"/>
</dbReference>
<gene>
    <name evidence="9" type="ORF">GEAMG1_0875</name>
</gene>
<sequence>MFNFFRKNILHIVVGVGLLAALLIYTLNLPQAGRANLVEQTVGNVLAPVQGEVSRGAALPLRIWENYLALVSVGRENQRLREDVRELNSRLAAAVEAGQENERLTALLNLRRSIREQTVTARVIGEDVTPWFKTLTIDRGMADGLRDGMPVLAAGGVVGQTVKVAADSSRVMLLTDNASGIAAVVQRSRARGVVKGKGENLCSLEFAMRGEDVQVGDQVITSGVGGIFTKGHLIGEVTMVKKGEYGVFQTVTIRPAVNISRLEEVLVVLRRSTE</sequence>
<keyword evidence="7" id="KW-1133">Transmembrane helix</keyword>
<dbReference type="InterPro" id="IPR042175">
    <property type="entry name" value="Cell/Rod_MreC_2"/>
</dbReference>
<dbReference type="InterPro" id="IPR055342">
    <property type="entry name" value="MreC_beta-barrel_core"/>
</dbReference>
<evidence type="ECO:0000256" key="5">
    <source>
        <dbReference type="PIRNR" id="PIRNR038471"/>
    </source>
</evidence>
<proteinExistence type="inferred from homology"/>
<dbReference type="InterPro" id="IPR042177">
    <property type="entry name" value="Cell/Rod_1"/>
</dbReference>
<keyword evidence="3 5" id="KW-0133">Cell shape</keyword>